<proteinExistence type="inferred from homology"/>
<dbReference type="PANTHER" id="PTHR11630">
    <property type="entry name" value="DNA REPLICATION LICENSING FACTOR MCM FAMILY MEMBER"/>
    <property type="match status" value="1"/>
</dbReference>
<protein>
    <recommendedName>
        <fullName evidence="14">Probable DNA helicase MCM8</fullName>
        <ecNumber evidence="3">3.6.4.12</ecNumber>
    </recommendedName>
    <alternativeName>
        <fullName evidence="12">Minichromosome maintenance 8</fullName>
    </alternativeName>
</protein>
<dbReference type="PROSITE" id="PS50051">
    <property type="entry name" value="MCM_2"/>
    <property type="match status" value="1"/>
</dbReference>
<dbReference type="GO" id="GO:0006260">
    <property type="term" value="P:DNA replication"/>
    <property type="evidence" value="ECO:0007669"/>
    <property type="project" value="InterPro"/>
</dbReference>
<evidence type="ECO:0000256" key="5">
    <source>
        <dbReference type="ARBA" id="ARBA00022763"/>
    </source>
</evidence>
<name>A0A8S1J0B9_9CHLO</name>
<dbReference type="PANTHER" id="PTHR11630:SF47">
    <property type="entry name" value="DNA HELICASE MCM8"/>
    <property type="match status" value="1"/>
</dbReference>
<dbReference type="Proteomes" id="UP000708148">
    <property type="component" value="Unassembled WGS sequence"/>
</dbReference>
<dbReference type="InterPro" id="IPR031327">
    <property type="entry name" value="MCM"/>
</dbReference>
<dbReference type="Gene3D" id="2.40.50.140">
    <property type="entry name" value="Nucleic acid-binding proteins"/>
    <property type="match status" value="1"/>
</dbReference>
<evidence type="ECO:0000256" key="13">
    <source>
        <dbReference type="ARBA" id="ARBA00047995"/>
    </source>
</evidence>
<dbReference type="GO" id="GO:0005524">
    <property type="term" value="F:ATP binding"/>
    <property type="evidence" value="ECO:0007669"/>
    <property type="project" value="UniProtKB-KW"/>
</dbReference>
<evidence type="ECO:0000313" key="18">
    <source>
        <dbReference type="Proteomes" id="UP000708148"/>
    </source>
</evidence>
<dbReference type="OrthoDB" id="422555at2759"/>
<dbReference type="GO" id="GO:0016787">
    <property type="term" value="F:hydrolase activity"/>
    <property type="evidence" value="ECO:0007669"/>
    <property type="project" value="UniProtKB-KW"/>
</dbReference>
<dbReference type="CDD" id="cd22247">
    <property type="entry name" value="MCM8_WHD"/>
    <property type="match status" value="1"/>
</dbReference>
<accession>A0A8S1J0B9</accession>
<evidence type="ECO:0000256" key="8">
    <source>
        <dbReference type="ARBA" id="ARBA00022840"/>
    </source>
</evidence>
<keyword evidence="7" id="KW-0347">Helicase</keyword>
<evidence type="ECO:0000256" key="4">
    <source>
        <dbReference type="ARBA" id="ARBA00022741"/>
    </source>
</evidence>
<evidence type="ECO:0000256" key="3">
    <source>
        <dbReference type="ARBA" id="ARBA00012551"/>
    </source>
</evidence>
<sequence length="848" mass="92875">MADNLQLQLPRPLAWSLYFPNDDYDAQNRRAVLIRGLCQFLSSPSGAPFLSGAREIRGRRGLSLQVDFVALRDASGSADLNEALYYAPDDGLACLGAAVCEAMFGRGRRPVAQTAKPRKVLIRLVNRPSGQVRIRDLKSDLIGKLVTVVGTVVRMSQLKPLVTSMDFICRKCRNVTNVDFPDGRYTLPSRCEGEGCRSQTFSPIHSSAISVDWQKIRIQEVRNRDKHDEEGQIPRTVEVELAEDLVDSCIAGDIVTVVGKVKVINTEPHTAGAKAKGGQRAHCLFLLYIEAVSITNARGQGARQLPDVAAPFRACTQDERPRLQAPLATIPPPCGINFTHRDLEFIVKFSQVYCGRQLQMLVRSLCPSIYGHEVVKAGVLLALVGGVRKHADDVERVPVRGDLHLLLVGDPGLGKSQILQAAATAAPRGLYVCGNTSTSTGLTVSVVKDALTGDYTFEAGAMVLADCGVCCIDEFDKMHQEHQSLLEAMEQQEVSVAKGGLVANLPARTSVIAAANPVGGQYNNGKTVQENLKMSGPMLSRFDLIFLLMDKPDPEMDKKLSEHVMSIHSGAPDRARTAKQRLLDCAPARDLLPSGQGGQPPARLPLSERLKAQGGEGESSHMPVQLLRKYIAYARQYVHPHISREAKAVLQAFFLHLRDSCTSSDSVPVTARQLESLVRLTEARARLDLREVATEEDAQDAVEIVKEALCDKFVDESGLGVFKRRKGSGKQVEARRFLGALARHAQNQGGNIVTMSDIYSVANEIELQVQDVREFVDQLNEAGGILFSMLPPLHEVCAKSRIAQIPWVFKTSSIFKERQLVSNNENRALAKRALSMCPQRKRAIGPVL</sequence>
<evidence type="ECO:0000256" key="10">
    <source>
        <dbReference type="ARBA" id="ARBA00023204"/>
    </source>
</evidence>
<evidence type="ECO:0000259" key="16">
    <source>
        <dbReference type="PROSITE" id="PS50051"/>
    </source>
</evidence>
<keyword evidence="8 15" id="KW-0067">ATP-binding</keyword>
<evidence type="ECO:0000313" key="17">
    <source>
        <dbReference type="EMBL" id="CAD7699627.1"/>
    </source>
</evidence>
<dbReference type="EC" id="3.6.4.12" evidence="3"/>
<evidence type="ECO:0000256" key="6">
    <source>
        <dbReference type="ARBA" id="ARBA00022801"/>
    </source>
</evidence>
<dbReference type="SMART" id="SM00382">
    <property type="entry name" value="AAA"/>
    <property type="match status" value="1"/>
</dbReference>
<keyword evidence="4 15" id="KW-0547">Nucleotide-binding</keyword>
<evidence type="ECO:0000256" key="7">
    <source>
        <dbReference type="ARBA" id="ARBA00022806"/>
    </source>
</evidence>
<evidence type="ECO:0000256" key="11">
    <source>
        <dbReference type="ARBA" id="ARBA00023242"/>
    </source>
</evidence>
<dbReference type="SUPFAM" id="SSF50249">
    <property type="entry name" value="Nucleic acid-binding proteins"/>
    <property type="match status" value="1"/>
</dbReference>
<dbReference type="Pfam" id="PF17855">
    <property type="entry name" value="MCM_lid"/>
    <property type="match status" value="1"/>
</dbReference>
<keyword evidence="9 15" id="KW-0238">DNA-binding</keyword>
<dbReference type="AlphaFoldDB" id="A0A8S1J0B9"/>
<dbReference type="InterPro" id="IPR003593">
    <property type="entry name" value="AAA+_ATPase"/>
</dbReference>
<dbReference type="SMART" id="SM00350">
    <property type="entry name" value="MCM"/>
    <property type="match status" value="1"/>
</dbReference>
<reference evidence="17" key="1">
    <citation type="submission" date="2020-12" db="EMBL/GenBank/DDBJ databases">
        <authorList>
            <person name="Iha C."/>
        </authorList>
    </citation>
    <scope>NUCLEOTIDE SEQUENCE</scope>
</reference>
<dbReference type="GO" id="GO:0005634">
    <property type="term" value="C:nucleus"/>
    <property type="evidence" value="ECO:0007669"/>
    <property type="project" value="UniProtKB-SubCell"/>
</dbReference>
<dbReference type="InterPro" id="IPR018525">
    <property type="entry name" value="MCM_CS"/>
</dbReference>
<keyword evidence="5" id="KW-0227">DNA damage</keyword>
<dbReference type="GO" id="GO:0000724">
    <property type="term" value="P:double-strand break repair via homologous recombination"/>
    <property type="evidence" value="ECO:0007669"/>
    <property type="project" value="UniProtKB-ARBA"/>
</dbReference>
<dbReference type="PROSITE" id="PS00847">
    <property type="entry name" value="MCM_1"/>
    <property type="match status" value="1"/>
</dbReference>
<comment type="similarity">
    <text evidence="2 15">Belongs to the MCM family.</text>
</comment>
<keyword evidence="10" id="KW-0234">DNA repair</keyword>
<evidence type="ECO:0000256" key="2">
    <source>
        <dbReference type="ARBA" id="ARBA00008010"/>
    </source>
</evidence>
<dbReference type="InterPro" id="IPR033762">
    <property type="entry name" value="MCM_OB"/>
</dbReference>
<dbReference type="GO" id="GO:0042555">
    <property type="term" value="C:MCM complex"/>
    <property type="evidence" value="ECO:0007669"/>
    <property type="project" value="TreeGrafter"/>
</dbReference>
<dbReference type="GO" id="GO:0003697">
    <property type="term" value="F:single-stranded DNA binding"/>
    <property type="evidence" value="ECO:0007669"/>
    <property type="project" value="TreeGrafter"/>
</dbReference>
<evidence type="ECO:0000256" key="9">
    <source>
        <dbReference type="ARBA" id="ARBA00023125"/>
    </source>
</evidence>
<keyword evidence="18" id="KW-1185">Reference proteome</keyword>
<dbReference type="Pfam" id="PF00493">
    <property type="entry name" value="MCM"/>
    <property type="match status" value="1"/>
</dbReference>
<keyword evidence="6" id="KW-0378">Hydrolase</keyword>
<evidence type="ECO:0000256" key="12">
    <source>
        <dbReference type="ARBA" id="ARBA00042306"/>
    </source>
</evidence>
<dbReference type="InterPro" id="IPR056875">
    <property type="entry name" value="MCM8/REC_WHD"/>
</dbReference>
<keyword evidence="11" id="KW-0539">Nucleus</keyword>
<dbReference type="SUPFAM" id="SSF52540">
    <property type="entry name" value="P-loop containing nucleoside triphosphate hydrolases"/>
    <property type="match status" value="1"/>
</dbReference>
<evidence type="ECO:0000256" key="14">
    <source>
        <dbReference type="ARBA" id="ARBA00069556"/>
    </source>
</evidence>
<comment type="caution">
    <text evidence="17">The sequence shown here is derived from an EMBL/GenBank/DDBJ whole genome shotgun (WGS) entry which is preliminary data.</text>
</comment>
<feature type="domain" description="MCM C-terminal AAA(+) ATPase" evidence="16">
    <location>
        <begin position="357"/>
        <end position="564"/>
    </location>
</feature>
<dbReference type="Pfam" id="PF17207">
    <property type="entry name" value="MCM_OB"/>
    <property type="match status" value="1"/>
</dbReference>
<dbReference type="InterPro" id="IPR012340">
    <property type="entry name" value="NA-bd_OB-fold"/>
</dbReference>
<dbReference type="CDD" id="cd17759">
    <property type="entry name" value="MCM8"/>
    <property type="match status" value="1"/>
</dbReference>
<dbReference type="Gene3D" id="3.40.50.300">
    <property type="entry name" value="P-loop containing nucleotide triphosphate hydrolases"/>
    <property type="match status" value="1"/>
</dbReference>
<dbReference type="GO" id="GO:0017116">
    <property type="term" value="F:single-stranded DNA helicase activity"/>
    <property type="evidence" value="ECO:0007669"/>
    <property type="project" value="TreeGrafter"/>
</dbReference>
<organism evidence="17 18">
    <name type="scientific">Ostreobium quekettii</name>
    <dbReference type="NCBI Taxonomy" id="121088"/>
    <lineage>
        <taxon>Eukaryota</taxon>
        <taxon>Viridiplantae</taxon>
        <taxon>Chlorophyta</taxon>
        <taxon>core chlorophytes</taxon>
        <taxon>Ulvophyceae</taxon>
        <taxon>TCBD clade</taxon>
        <taxon>Bryopsidales</taxon>
        <taxon>Ostreobineae</taxon>
        <taxon>Ostreobiaceae</taxon>
        <taxon>Ostreobium</taxon>
    </lineage>
</organism>
<dbReference type="PRINTS" id="PR01657">
    <property type="entry name" value="MCMFAMILY"/>
</dbReference>
<dbReference type="EMBL" id="CAJHUC010001077">
    <property type="protein sequence ID" value="CAD7699627.1"/>
    <property type="molecule type" value="Genomic_DNA"/>
</dbReference>
<dbReference type="Gene3D" id="2.20.28.10">
    <property type="match status" value="1"/>
</dbReference>
<dbReference type="InterPro" id="IPR001208">
    <property type="entry name" value="MCM_dom"/>
</dbReference>
<dbReference type="FunFam" id="3.40.50.300:FF:006125">
    <property type="entry name" value="Retrovirus-related Pol polyprotein LINE-1"/>
    <property type="match status" value="1"/>
</dbReference>
<gene>
    <name evidence="17" type="ORF">OSTQU699_LOCUS4986</name>
</gene>
<comment type="catalytic activity">
    <reaction evidence="13">
        <text>ATP + H2O = ADP + phosphate + H(+)</text>
        <dbReference type="Rhea" id="RHEA:13065"/>
        <dbReference type="ChEBI" id="CHEBI:15377"/>
        <dbReference type="ChEBI" id="CHEBI:15378"/>
        <dbReference type="ChEBI" id="CHEBI:30616"/>
        <dbReference type="ChEBI" id="CHEBI:43474"/>
        <dbReference type="ChEBI" id="CHEBI:456216"/>
        <dbReference type="EC" id="3.6.4.12"/>
    </reaction>
</comment>
<dbReference type="InterPro" id="IPR041562">
    <property type="entry name" value="MCM_lid"/>
</dbReference>
<evidence type="ECO:0000256" key="1">
    <source>
        <dbReference type="ARBA" id="ARBA00004123"/>
    </source>
</evidence>
<dbReference type="InterPro" id="IPR027417">
    <property type="entry name" value="P-loop_NTPase"/>
</dbReference>
<evidence type="ECO:0000256" key="15">
    <source>
        <dbReference type="RuleBase" id="RU004070"/>
    </source>
</evidence>
<comment type="subcellular location">
    <subcellularLocation>
        <location evidence="1">Nucleus</location>
    </subcellularLocation>
</comment>
<dbReference type="FunFam" id="2.20.28.10:FF:000007">
    <property type="entry name" value="DNA helicase MCM8 isoform X1"/>
    <property type="match status" value="1"/>
</dbReference>
<dbReference type="Pfam" id="PF25051">
    <property type="entry name" value="WHD_MCM8"/>
    <property type="match status" value="1"/>
</dbReference>